<dbReference type="SUPFAM" id="SSF141868">
    <property type="entry name" value="EAL domain-like"/>
    <property type="match status" value="1"/>
</dbReference>
<dbReference type="EMBL" id="VSSQ01114712">
    <property type="protein sequence ID" value="MPN50486.1"/>
    <property type="molecule type" value="Genomic_DNA"/>
</dbReference>
<dbReference type="CDD" id="cd01948">
    <property type="entry name" value="EAL"/>
    <property type="match status" value="1"/>
</dbReference>
<evidence type="ECO:0000313" key="2">
    <source>
        <dbReference type="EMBL" id="MPN50486.1"/>
    </source>
</evidence>
<dbReference type="PROSITE" id="PS50883">
    <property type="entry name" value="EAL"/>
    <property type="match status" value="1"/>
</dbReference>
<dbReference type="PANTHER" id="PTHR33121">
    <property type="entry name" value="CYCLIC DI-GMP PHOSPHODIESTERASE PDEF"/>
    <property type="match status" value="1"/>
</dbReference>
<dbReference type="EC" id="3.1.4.52" evidence="2"/>
<dbReference type="PANTHER" id="PTHR33121:SF79">
    <property type="entry name" value="CYCLIC DI-GMP PHOSPHODIESTERASE PDED-RELATED"/>
    <property type="match status" value="1"/>
</dbReference>
<accession>A0A645IHL3</accession>
<comment type="caution">
    <text evidence="2">The sequence shown here is derived from an EMBL/GenBank/DDBJ whole genome shotgun (WGS) entry which is preliminary data.</text>
</comment>
<dbReference type="InterPro" id="IPR001633">
    <property type="entry name" value="EAL_dom"/>
</dbReference>
<organism evidence="2">
    <name type="scientific">bioreactor metagenome</name>
    <dbReference type="NCBI Taxonomy" id="1076179"/>
    <lineage>
        <taxon>unclassified sequences</taxon>
        <taxon>metagenomes</taxon>
        <taxon>ecological metagenomes</taxon>
    </lineage>
</organism>
<sequence>MSNLKACLSTLTRLRIKGFGIAMDDYGTGYSSMKQLAKCPFTELKIDRSFVHAVTTDQKLLSILTAAINISQELELTSVAEGVEDFEDWRLARSLNCDIGQGYYFSRPLPKQEMLAYLIKRRE</sequence>
<keyword evidence="2" id="KW-0378">Hydrolase</keyword>
<gene>
    <name evidence="2" type="primary">dosP_5</name>
    <name evidence="2" type="ORF">SDC9_198113</name>
</gene>
<evidence type="ECO:0000259" key="1">
    <source>
        <dbReference type="PROSITE" id="PS50883"/>
    </source>
</evidence>
<protein>
    <submittedName>
        <fullName evidence="2">Oxygen sensor protein DosP</fullName>
        <ecNumber evidence="2">3.1.4.52</ecNumber>
    </submittedName>
</protein>
<dbReference type="AlphaFoldDB" id="A0A645IHL3"/>
<feature type="domain" description="EAL" evidence="1">
    <location>
        <begin position="1"/>
        <end position="122"/>
    </location>
</feature>
<dbReference type="InterPro" id="IPR050706">
    <property type="entry name" value="Cyclic-di-GMP_PDE-like"/>
</dbReference>
<dbReference type="Gene3D" id="3.20.20.450">
    <property type="entry name" value="EAL domain"/>
    <property type="match status" value="1"/>
</dbReference>
<dbReference type="InterPro" id="IPR035919">
    <property type="entry name" value="EAL_sf"/>
</dbReference>
<name>A0A645IHL3_9ZZZZ</name>
<reference evidence="2" key="1">
    <citation type="submission" date="2019-08" db="EMBL/GenBank/DDBJ databases">
        <authorList>
            <person name="Kucharzyk K."/>
            <person name="Murdoch R.W."/>
            <person name="Higgins S."/>
            <person name="Loffler F."/>
        </authorList>
    </citation>
    <scope>NUCLEOTIDE SEQUENCE</scope>
</reference>
<dbReference type="SMART" id="SM00052">
    <property type="entry name" value="EAL"/>
    <property type="match status" value="1"/>
</dbReference>
<dbReference type="GO" id="GO:0071111">
    <property type="term" value="F:cyclic-guanylate-specific phosphodiesterase activity"/>
    <property type="evidence" value="ECO:0007669"/>
    <property type="project" value="UniProtKB-EC"/>
</dbReference>
<proteinExistence type="predicted"/>
<dbReference type="Pfam" id="PF00563">
    <property type="entry name" value="EAL"/>
    <property type="match status" value="1"/>
</dbReference>